<evidence type="ECO:0000256" key="4">
    <source>
        <dbReference type="ARBA" id="ARBA00022490"/>
    </source>
</evidence>
<dbReference type="SMART" id="SM00320">
    <property type="entry name" value="WD40"/>
    <property type="match status" value="5"/>
</dbReference>
<protein>
    <recommendedName>
        <fullName evidence="10">Peroxin-7</fullName>
    </recommendedName>
</protein>
<evidence type="ECO:0000256" key="5">
    <source>
        <dbReference type="ARBA" id="ARBA00022574"/>
    </source>
</evidence>
<evidence type="ECO:0000256" key="9">
    <source>
        <dbReference type="ARBA" id="ARBA00024017"/>
    </source>
</evidence>
<dbReference type="PROSITE" id="PS50294">
    <property type="entry name" value="WD_REPEATS_REGION"/>
    <property type="match status" value="3"/>
</dbReference>
<reference evidence="12 13" key="1">
    <citation type="submission" date="2016-07" db="EMBL/GenBank/DDBJ databases">
        <title>Pervasive Adenine N6-methylation of Active Genes in Fungi.</title>
        <authorList>
            <consortium name="DOE Joint Genome Institute"/>
            <person name="Mondo S.J."/>
            <person name="Dannebaum R.O."/>
            <person name="Kuo R.C."/>
            <person name="Labutti K."/>
            <person name="Haridas S."/>
            <person name="Kuo A."/>
            <person name="Salamov A."/>
            <person name="Ahrendt S.R."/>
            <person name="Lipzen A."/>
            <person name="Sullivan W."/>
            <person name="Andreopoulos W.B."/>
            <person name="Clum A."/>
            <person name="Lindquist E."/>
            <person name="Daum C."/>
            <person name="Ramamoorthy G.K."/>
            <person name="Gryganskyi A."/>
            <person name="Culley D."/>
            <person name="Magnuson J.K."/>
            <person name="James T.Y."/>
            <person name="O'Malley M.A."/>
            <person name="Stajich J.E."/>
            <person name="Spatafora J.W."/>
            <person name="Visel A."/>
            <person name="Grigoriev I.V."/>
        </authorList>
    </citation>
    <scope>NUCLEOTIDE SEQUENCE [LARGE SCALE GENOMIC DNA]</scope>
    <source>
        <strain evidence="12 13">JEL800</strain>
    </source>
</reference>
<dbReference type="InterPro" id="IPR015943">
    <property type="entry name" value="WD40/YVTN_repeat-like_dom_sf"/>
</dbReference>
<dbReference type="AlphaFoldDB" id="A0A1Y2B517"/>
<dbReference type="PANTHER" id="PTHR46027">
    <property type="entry name" value="PEROXISOMAL TARGETING SIGNAL 2 RECEPTOR"/>
    <property type="match status" value="1"/>
</dbReference>
<accession>A0A1Y2B517</accession>
<evidence type="ECO:0000313" key="13">
    <source>
        <dbReference type="Proteomes" id="UP000193642"/>
    </source>
</evidence>
<comment type="similarity">
    <text evidence="9">Belongs to the WD repeat peroxin-7 family.</text>
</comment>
<dbReference type="GO" id="GO:0005829">
    <property type="term" value="C:cytosol"/>
    <property type="evidence" value="ECO:0007669"/>
    <property type="project" value="UniProtKB-SubCell"/>
</dbReference>
<dbReference type="SUPFAM" id="SSF50978">
    <property type="entry name" value="WD40 repeat-like"/>
    <property type="match status" value="1"/>
</dbReference>
<dbReference type="InterPro" id="IPR001680">
    <property type="entry name" value="WD40_rpt"/>
</dbReference>
<comment type="subcellular location">
    <subcellularLocation>
        <location evidence="2">Cytoplasm</location>
        <location evidence="2">Cytosol</location>
    </subcellularLocation>
    <subcellularLocation>
        <location evidence="1">Peroxisome matrix</location>
    </subcellularLocation>
</comment>
<comment type="caution">
    <text evidence="12">The sequence shown here is derived from an EMBL/GenBank/DDBJ whole genome shotgun (WGS) entry which is preliminary data.</text>
</comment>
<feature type="repeat" description="WD" evidence="11">
    <location>
        <begin position="183"/>
        <end position="225"/>
    </location>
</feature>
<feature type="repeat" description="WD" evidence="11">
    <location>
        <begin position="113"/>
        <end position="155"/>
    </location>
</feature>
<keyword evidence="13" id="KW-1185">Reference proteome</keyword>
<dbReference type="EMBL" id="MCGO01000085">
    <property type="protein sequence ID" value="ORY29931.1"/>
    <property type="molecule type" value="Genomic_DNA"/>
</dbReference>
<dbReference type="Proteomes" id="UP000193642">
    <property type="component" value="Unassembled WGS sequence"/>
</dbReference>
<gene>
    <name evidence="12" type="ORF">BCR33DRAFT_759441</name>
</gene>
<dbReference type="PROSITE" id="PS00678">
    <property type="entry name" value="WD_REPEATS_1"/>
    <property type="match status" value="1"/>
</dbReference>
<proteinExistence type="inferred from homology"/>
<dbReference type="Gene3D" id="2.130.10.10">
    <property type="entry name" value="YVTN repeat-like/Quinoprotein amine dehydrogenase"/>
    <property type="match status" value="1"/>
</dbReference>
<keyword evidence="6" id="KW-0677">Repeat</keyword>
<name>A0A1Y2B517_9FUNG</name>
<evidence type="ECO:0000256" key="11">
    <source>
        <dbReference type="PROSITE-ProRule" id="PRU00221"/>
    </source>
</evidence>
<dbReference type="GO" id="GO:0005053">
    <property type="term" value="F:peroxisome matrix targeting signal-2 binding"/>
    <property type="evidence" value="ECO:0007669"/>
    <property type="project" value="InterPro"/>
</dbReference>
<dbReference type="InterPro" id="IPR019775">
    <property type="entry name" value="WD40_repeat_CS"/>
</dbReference>
<keyword evidence="7" id="KW-0653">Protein transport</keyword>
<dbReference type="Pfam" id="PF00400">
    <property type="entry name" value="WD40"/>
    <property type="match status" value="4"/>
</dbReference>
<keyword evidence="3" id="KW-0813">Transport</keyword>
<keyword evidence="8" id="KW-0576">Peroxisome</keyword>
<evidence type="ECO:0000256" key="8">
    <source>
        <dbReference type="ARBA" id="ARBA00023140"/>
    </source>
</evidence>
<evidence type="ECO:0000256" key="1">
    <source>
        <dbReference type="ARBA" id="ARBA00004253"/>
    </source>
</evidence>
<dbReference type="InterPro" id="IPR044536">
    <property type="entry name" value="PEX7"/>
</dbReference>
<dbReference type="PRINTS" id="PR00320">
    <property type="entry name" value="GPROTEINBRPT"/>
</dbReference>
<dbReference type="STRING" id="329046.A0A1Y2B517"/>
<dbReference type="GO" id="GO:0005782">
    <property type="term" value="C:peroxisomal matrix"/>
    <property type="evidence" value="ECO:0007669"/>
    <property type="project" value="UniProtKB-SubCell"/>
</dbReference>
<dbReference type="PANTHER" id="PTHR46027:SF1">
    <property type="entry name" value="PEROXISOMAL TARGETING SIGNAL 2 RECEPTOR"/>
    <property type="match status" value="1"/>
</dbReference>
<dbReference type="InterPro" id="IPR036322">
    <property type="entry name" value="WD40_repeat_dom_sf"/>
</dbReference>
<evidence type="ECO:0000256" key="6">
    <source>
        <dbReference type="ARBA" id="ARBA00022737"/>
    </source>
</evidence>
<dbReference type="InterPro" id="IPR020472">
    <property type="entry name" value="WD40_PAC1"/>
</dbReference>
<dbReference type="OrthoDB" id="273771at2759"/>
<evidence type="ECO:0000256" key="3">
    <source>
        <dbReference type="ARBA" id="ARBA00022448"/>
    </source>
</evidence>
<evidence type="ECO:0000256" key="2">
    <source>
        <dbReference type="ARBA" id="ARBA00004514"/>
    </source>
</evidence>
<evidence type="ECO:0000256" key="10">
    <source>
        <dbReference type="ARBA" id="ARBA00032565"/>
    </source>
</evidence>
<keyword evidence="4" id="KW-0963">Cytoplasm</keyword>
<keyword evidence="5 11" id="KW-0853">WD repeat</keyword>
<feature type="repeat" description="WD" evidence="11">
    <location>
        <begin position="227"/>
        <end position="260"/>
    </location>
</feature>
<organism evidence="12 13">
    <name type="scientific">Rhizoclosmatium globosum</name>
    <dbReference type="NCBI Taxonomy" id="329046"/>
    <lineage>
        <taxon>Eukaryota</taxon>
        <taxon>Fungi</taxon>
        <taxon>Fungi incertae sedis</taxon>
        <taxon>Chytridiomycota</taxon>
        <taxon>Chytridiomycota incertae sedis</taxon>
        <taxon>Chytridiomycetes</taxon>
        <taxon>Chytridiales</taxon>
        <taxon>Chytriomycetaceae</taxon>
        <taxon>Rhizoclosmatium</taxon>
    </lineage>
</organism>
<dbReference type="GO" id="GO:0016558">
    <property type="term" value="P:protein import into peroxisome matrix"/>
    <property type="evidence" value="ECO:0007669"/>
    <property type="project" value="InterPro"/>
</dbReference>
<dbReference type="PROSITE" id="PS50082">
    <property type="entry name" value="WD_REPEATS_2"/>
    <property type="match status" value="3"/>
</dbReference>
<sequence>MQGPPPLPPPSPSLIFRTSGYQGYAVEFSPFFENRVAVASAANFGIAGNGRLFVLHFDSSNNNVAQTHSFDAQDGLFDLCWSEANENQIVVSSGDGSIKVFDLGLKDFPVLNLHEHTREVFSVNWNLVRKDVFVSGSWDHSIKLWSPDSNHSISTWKEHAACVYSTVWSPHSPDRFASASGDTTAHTNEVLSLDWNKYDPNCLVTAGVDHSVKVWDIRNTSKDLLTLRGHDYAVRRVKCSPHAGNIVASAGYDMTMRMWDTSRGFNNLVRVHDRHTEFVLGVDFSLFVKGLVATCAWDETVHLFHV</sequence>
<evidence type="ECO:0000256" key="7">
    <source>
        <dbReference type="ARBA" id="ARBA00022927"/>
    </source>
</evidence>
<evidence type="ECO:0000313" key="12">
    <source>
        <dbReference type="EMBL" id="ORY29931.1"/>
    </source>
</evidence>